<evidence type="ECO:0008006" key="3">
    <source>
        <dbReference type="Google" id="ProtNLM"/>
    </source>
</evidence>
<dbReference type="Gene3D" id="3.40.1000.10">
    <property type="entry name" value="Mog1/PsbP, alpha/beta/alpha sandwich"/>
    <property type="match status" value="1"/>
</dbReference>
<organism evidence="1 2">
    <name type="scientific">Flavobacterium cheonhonense</name>
    <dbReference type="NCBI Taxonomy" id="706185"/>
    <lineage>
        <taxon>Bacteria</taxon>
        <taxon>Pseudomonadati</taxon>
        <taxon>Bacteroidota</taxon>
        <taxon>Flavobacteriia</taxon>
        <taxon>Flavobacteriales</taxon>
        <taxon>Flavobacteriaceae</taxon>
        <taxon>Flavobacterium</taxon>
    </lineage>
</organism>
<dbReference type="EMBL" id="BAABCR010000015">
    <property type="protein sequence ID" value="GAA4032410.1"/>
    <property type="molecule type" value="Genomic_DNA"/>
</dbReference>
<sequence length="178" mass="20758">MALVVISCDVKEEFKTITIADKYSLDIPDSFEKVDNLNDDASLQYQNAFKEFYVIVMDEPKETFDTAVTTNDVDMTPDLEGYYKAIQLNLKNAIKNIKIFNEKNTEINGRKAKIFSVTGNVEGYDIFYRYALVEGKKEYYQIMLWTEQKKGESYLETMNQSINSFKELIRHDKLYKGQ</sequence>
<gene>
    <name evidence="1" type="ORF">GCM10022386_15740</name>
</gene>
<accession>A0ABP7TWP9</accession>
<dbReference type="Proteomes" id="UP001500968">
    <property type="component" value="Unassembled WGS sequence"/>
</dbReference>
<comment type="caution">
    <text evidence="1">The sequence shown here is derived from an EMBL/GenBank/DDBJ whole genome shotgun (WGS) entry which is preliminary data.</text>
</comment>
<reference evidence="2" key="1">
    <citation type="journal article" date="2019" name="Int. J. Syst. Evol. Microbiol.">
        <title>The Global Catalogue of Microorganisms (GCM) 10K type strain sequencing project: providing services to taxonomists for standard genome sequencing and annotation.</title>
        <authorList>
            <consortium name="The Broad Institute Genomics Platform"/>
            <consortium name="The Broad Institute Genome Sequencing Center for Infectious Disease"/>
            <person name="Wu L."/>
            <person name="Ma J."/>
        </authorList>
    </citation>
    <scope>NUCLEOTIDE SEQUENCE [LARGE SCALE GENOMIC DNA]</scope>
    <source>
        <strain evidence="2">JCM 17064</strain>
    </source>
</reference>
<evidence type="ECO:0000313" key="1">
    <source>
        <dbReference type="EMBL" id="GAA4032410.1"/>
    </source>
</evidence>
<name>A0ABP7TWP9_9FLAO</name>
<proteinExistence type="predicted"/>
<keyword evidence="2" id="KW-1185">Reference proteome</keyword>
<protein>
    <recommendedName>
        <fullName evidence="3">Lipoprotein</fullName>
    </recommendedName>
</protein>
<evidence type="ECO:0000313" key="2">
    <source>
        <dbReference type="Proteomes" id="UP001500968"/>
    </source>
</evidence>